<evidence type="ECO:0000259" key="1">
    <source>
        <dbReference type="Pfam" id="PF01882"/>
    </source>
</evidence>
<dbReference type="RefSeq" id="WP_116882512.1">
    <property type="nucleotide sequence ID" value="NZ_CABMMC010000065.1"/>
</dbReference>
<name>A0A2U1BA21_9BACT</name>
<comment type="caution">
    <text evidence="2">The sequence shown here is derived from an EMBL/GenBank/DDBJ whole genome shotgun (WGS) entry which is preliminary data.</text>
</comment>
<dbReference type="PANTHER" id="PTHR33608">
    <property type="entry name" value="BLL2464 PROTEIN"/>
    <property type="match status" value="1"/>
</dbReference>
<feature type="domain" description="DUF58" evidence="1">
    <location>
        <begin position="46"/>
        <end position="258"/>
    </location>
</feature>
<protein>
    <submittedName>
        <fullName evidence="2">Uncharacterized protein DUF58</fullName>
    </submittedName>
</protein>
<dbReference type="AlphaFoldDB" id="A0A2U1BA21"/>
<dbReference type="Proteomes" id="UP000245959">
    <property type="component" value="Unassembled WGS sequence"/>
</dbReference>
<dbReference type="SUPFAM" id="SSF53300">
    <property type="entry name" value="vWA-like"/>
    <property type="match status" value="1"/>
</dbReference>
<dbReference type="InterPro" id="IPR002881">
    <property type="entry name" value="DUF58"/>
</dbReference>
<organism evidence="2 3">
    <name type="scientific">Victivallis vadensis</name>
    <dbReference type="NCBI Taxonomy" id="172901"/>
    <lineage>
        <taxon>Bacteria</taxon>
        <taxon>Pseudomonadati</taxon>
        <taxon>Lentisphaerota</taxon>
        <taxon>Lentisphaeria</taxon>
        <taxon>Victivallales</taxon>
        <taxon>Victivallaceae</taxon>
        <taxon>Victivallis</taxon>
    </lineage>
</organism>
<keyword evidence="3" id="KW-1185">Reference proteome</keyword>
<dbReference type="Gene3D" id="3.40.50.410">
    <property type="entry name" value="von Willebrand factor, type A domain"/>
    <property type="match status" value="1"/>
</dbReference>
<evidence type="ECO:0000313" key="3">
    <source>
        <dbReference type="Proteomes" id="UP000245959"/>
    </source>
</evidence>
<dbReference type="Pfam" id="PF01882">
    <property type="entry name" value="DUF58"/>
    <property type="match status" value="1"/>
</dbReference>
<evidence type="ECO:0000313" key="2">
    <source>
        <dbReference type="EMBL" id="PVY45482.1"/>
    </source>
</evidence>
<reference evidence="2 3" key="1">
    <citation type="submission" date="2018-04" db="EMBL/GenBank/DDBJ databases">
        <title>Genomic Encyclopedia of Type Strains, Phase IV (KMG-IV): sequencing the most valuable type-strain genomes for metagenomic binning, comparative biology and taxonomic classification.</title>
        <authorList>
            <person name="Goeker M."/>
        </authorList>
    </citation>
    <scope>NUCLEOTIDE SEQUENCE [LARGE SCALE GENOMIC DNA]</scope>
    <source>
        <strain evidence="2 3">DSM 14823</strain>
    </source>
</reference>
<gene>
    <name evidence="2" type="ORF">C8D82_10253</name>
</gene>
<dbReference type="PANTHER" id="PTHR33608:SF7">
    <property type="entry name" value="DUF58 DOMAIN-CONTAINING PROTEIN"/>
    <property type="match status" value="1"/>
</dbReference>
<dbReference type="InterPro" id="IPR036465">
    <property type="entry name" value="vWFA_dom_sf"/>
</dbReference>
<dbReference type="GeneID" id="78293843"/>
<sequence>MEEQKLDIAGLAGLDRIEIRAGMLVEGFLAGIHRSPRKGNCPEFREFRDYRAGDSIRDIDWRASGRSDRLQLRIRDDETDLKCRIVLDVSRSLDYKGKKAAMSKWEYARTLAAALILLLQHQGDAAGLTLLGRRAEQEFPPSPRESHRLRMFRALDRTPVADAFHLAPCLTRLAGEFGKGTLTVVISDFYMAPESLRDALDAVAAARSKALLFQVLDDSELELEWDGPVLLTDPEGEARLIVHPDERRKGFRQAVERHLARLKAVALETGNEYALFRTSELPVEALQRVMIRRKELMR</sequence>
<dbReference type="OrthoDB" id="9780819at2"/>
<accession>A0A2U1BA21</accession>
<proteinExistence type="predicted"/>
<dbReference type="EMBL" id="QEKH01000002">
    <property type="protein sequence ID" value="PVY45482.1"/>
    <property type="molecule type" value="Genomic_DNA"/>
</dbReference>